<keyword evidence="3" id="KW-1185">Reference proteome</keyword>
<dbReference type="PANTHER" id="PTHR14074">
    <property type="entry name" value="HELICASE WITH DEATH DOMAIN-RELATED"/>
    <property type="match status" value="1"/>
</dbReference>
<dbReference type="Pfam" id="PF04851">
    <property type="entry name" value="ResIII"/>
    <property type="match status" value="1"/>
</dbReference>
<proteinExistence type="predicted"/>
<accession>A0AA88MA02</accession>
<organism evidence="2 3">
    <name type="scientific">Channa striata</name>
    <name type="common">Snakehead murrel</name>
    <name type="synonym">Ophicephalus striatus</name>
    <dbReference type="NCBI Taxonomy" id="64152"/>
    <lineage>
        <taxon>Eukaryota</taxon>
        <taxon>Metazoa</taxon>
        <taxon>Chordata</taxon>
        <taxon>Craniata</taxon>
        <taxon>Vertebrata</taxon>
        <taxon>Euteleostomi</taxon>
        <taxon>Actinopterygii</taxon>
        <taxon>Neopterygii</taxon>
        <taxon>Teleostei</taxon>
        <taxon>Neoteleostei</taxon>
        <taxon>Acanthomorphata</taxon>
        <taxon>Anabantaria</taxon>
        <taxon>Anabantiformes</taxon>
        <taxon>Channoidei</taxon>
        <taxon>Channidae</taxon>
        <taxon>Channa</taxon>
    </lineage>
</organism>
<comment type="caution">
    <text evidence="2">The sequence shown here is derived from an EMBL/GenBank/DDBJ whole genome shotgun (WGS) entry which is preliminary data.</text>
</comment>
<evidence type="ECO:0000313" key="2">
    <source>
        <dbReference type="EMBL" id="KAK2832921.1"/>
    </source>
</evidence>
<dbReference type="GO" id="GO:0003727">
    <property type="term" value="F:single-stranded RNA binding"/>
    <property type="evidence" value="ECO:0007669"/>
    <property type="project" value="TreeGrafter"/>
</dbReference>
<dbReference type="EMBL" id="JAUPFM010000013">
    <property type="protein sequence ID" value="KAK2832921.1"/>
    <property type="molecule type" value="Genomic_DNA"/>
</dbReference>
<dbReference type="GO" id="GO:0016787">
    <property type="term" value="F:hydrolase activity"/>
    <property type="evidence" value="ECO:0007669"/>
    <property type="project" value="InterPro"/>
</dbReference>
<dbReference type="GO" id="GO:0039536">
    <property type="term" value="P:negative regulation of RIG-I signaling pathway"/>
    <property type="evidence" value="ECO:0007669"/>
    <property type="project" value="TreeGrafter"/>
</dbReference>
<dbReference type="AlphaFoldDB" id="A0AA88MA02"/>
<sequence>MDLYRYQDEVLERALEGDNIIVWLPTGGGKTCAAVYMAKRHLETTPGAKVVVLVNKVHLVDQHYTKEFNPHLGQRPHGPYEGSTLIKDESSAIELYTTANGLLGALPGQDQDQGQAQDQGQ</sequence>
<dbReference type="GO" id="GO:0008270">
    <property type="term" value="F:zinc ion binding"/>
    <property type="evidence" value="ECO:0007669"/>
    <property type="project" value="TreeGrafter"/>
</dbReference>
<dbReference type="GO" id="GO:0002753">
    <property type="term" value="P:cytoplasmic pattern recognition receptor signaling pathway"/>
    <property type="evidence" value="ECO:0007669"/>
    <property type="project" value="TreeGrafter"/>
</dbReference>
<name>A0AA88MA02_CHASR</name>
<evidence type="ECO:0000313" key="3">
    <source>
        <dbReference type="Proteomes" id="UP001187415"/>
    </source>
</evidence>
<dbReference type="InterPro" id="IPR051363">
    <property type="entry name" value="RLR_Helicase"/>
</dbReference>
<dbReference type="InterPro" id="IPR006935">
    <property type="entry name" value="Helicase/UvrB_N"/>
</dbReference>
<dbReference type="Gene3D" id="3.40.50.300">
    <property type="entry name" value="P-loop containing nucleotide triphosphate hydrolases"/>
    <property type="match status" value="1"/>
</dbReference>
<evidence type="ECO:0000259" key="1">
    <source>
        <dbReference type="Pfam" id="PF04851"/>
    </source>
</evidence>
<reference evidence="2" key="1">
    <citation type="submission" date="2023-07" db="EMBL/GenBank/DDBJ databases">
        <title>Chromosome-level Genome Assembly of Striped Snakehead (Channa striata).</title>
        <authorList>
            <person name="Liu H."/>
        </authorList>
    </citation>
    <scope>NUCLEOTIDE SEQUENCE</scope>
    <source>
        <strain evidence="2">Gz</strain>
        <tissue evidence="2">Muscle</tissue>
    </source>
</reference>
<dbReference type="InterPro" id="IPR027417">
    <property type="entry name" value="P-loop_NTPase"/>
</dbReference>
<dbReference type="GO" id="GO:0140374">
    <property type="term" value="P:antiviral innate immune response"/>
    <property type="evidence" value="ECO:0007669"/>
    <property type="project" value="TreeGrafter"/>
</dbReference>
<dbReference type="GO" id="GO:0003725">
    <property type="term" value="F:double-stranded RNA binding"/>
    <property type="evidence" value="ECO:0007669"/>
    <property type="project" value="TreeGrafter"/>
</dbReference>
<protein>
    <recommendedName>
        <fullName evidence="1">Helicase/UvrB N-terminal domain-containing protein</fullName>
    </recommendedName>
</protein>
<dbReference type="PANTHER" id="PTHR14074:SF7">
    <property type="entry name" value="ATP-DEPENDENT RNA HELICASE DHX58"/>
    <property type="match status" value="1"/>
</dbReference>
<gene>
    <name evidence="2" type="ORF">Q5P01_016810</name>
</gene>
<feature type="domain" description="Helicase/UvrB N-terminal" evidence="1">
    <location>
        <begin position="1"/>
        <end position="87"/>
    </location>
</feature>
<dbReference type="Proteomes" id="UP001187415">
    <property type="component" value="Unassembled WGS sequence"/>
</dbReference>
<dbReference type="SUPFAM" id="SSF52540">
    <property type="entry name" value="P-loop containing nucleoside triphosphate hydrolases"/>
    <property type="match status" value="1"/>
</dbReference>
<dbReference type="GO" id="GO:0005524">
    <property type="term" value="F:ATP binding"/>
    <property type="evidence" value="ECO:0007669"/>
    <property type="project" value="InterPro"/>
</dbReference>
<dbReference type="GO" id="GO:0005737">
    <property type="term" value="C:cytoplasm"/>
    <property type="evidence" value="ECO:0007669"/>
    <property type="project" value="TreeGrafter"/>
</dbReference>
<dbReference type="GO" id="GO:0003677">
    <property type="term" value="F:DNA binding"/>
    <property type="evidence" value="ECO:0007669"/>
    <property type="project" value="InterPro"/>
</dbReference>